<feature type="region of interest" description="Disordered" evidence="1">
    <location>
        <begin position="83"/>
        <end position="133"/>
    </location>
</feature>
<feature type="compositionally biased region" description="Pro residues" evidence="1">
    <location>
        <begin position="116"/>
        <end position="125"/>
    </location>
</feature>
<dbReference type="EMBL" id="BQNB010019775">
    <property type="protein sequence ID" value="GJT88918.1"/>
    <property type="molecule type" value="Genomic_DNA"/>
</dbReference>
<evidence type="ECO:0000313" key="3">
    <source>
        <dbReference type="Proteomes" id="UP001151760"/>
    </source>
</evidence>
<name>A0ABQ5HM35_9ASTR</name>
<gene>
    <name evidence="2" type="ORF">Tco_1070635</name>
</gene>
<dbReference type="Proteomes" id="UP001151760">
    <property type="component" value="Unassembled WGS sequence"/>
</dbReference>
<evidence type="ECO:0008006" key="4">
    <source>
        <dbReference type="Google" id="ProtNLM"/>
    </source>
</evidence>
<feature type="compositionally biased region" description="Polar residues" evidence="1">
    <location>
        <begin position="89"/>
        <end position="114"/>
    </location>
</feature>
<evidence type="ECO:0000313" key="2">
    <source>
        <dbReference type="EMBL" id="GJT88918.1"/>
    </source>
</evidence>
<protein>
    <recommendedName>
        <fullName evidence="4">Pentatricopeptide repeat-containing protein</fullName>
    </recommendedName>
</protein>
<keyword evidence="3" id="KW-1185">Reference proteome</keyword>
<sequence>MLLSATVDLGLGLIESDGWVKDCEGALELYKTMELGLVDCGLAAVDCRRLRHDFSGFGFEFFSFLITHPFSYLMSQMQKVLHESPQGALPSNTEPNPREQVNSITTRSGLTTAEPSIPPHVPPTPRVEVEKEL</sequence>
<comment type="caution">
    <text evidence="2">The sequence shown here is derived from an EMBL/GenBank/DDBJ whole genome shotgun (WGS) entry which is preliminary data.</text>
</comment>
<reference evidence="2" key="1">
    <citation type="journal article" date="2022" name="Int. J. Mol. Sci.">
        <title>Draft Genome of Tanacetum Coccineum: Genomic Comparison of Closely Related Tanacetum-Family Plants.</title>
        <authorList>
            <person name="Yamashiro T."/>
            <person name="Shiraishi A."/>
            <person name="Nakayama K."/>
            <person name="Satake H."/>
        </authorList>
    </citation>
    <scope>NUCLEOTIDE SEQUENCE</scope>
</reference>
<reference evidence="2" key="2">
    <citation type="submission" date="2022-01" db="EMBL/GenBank/DDBJ databases">
        <authorList>
            <person name="Yamashiro T."/>
            <person name="Shiraishi A."/>
            <person name="Satake H."/>
            <person name="Nakayama K."/>
        </authorList>
    </citation>
    <scope>NUCLEOTIDE SEQUENCE</scope>
</reference>
<accession>A0ABQ5HM35</accession>
<proteinExistence type="predicted"/>
<evidence type="ECO:0000256" key="1">
    <source>
        <dbReference type="SAM" id="MobiDB-lite"/>
    </source>
</evidence>
<organism evidence="2 3">
    <name type="scientific">Tanacetum coccineum</name>
    <dbReference type="NCBI Taxonomy" id="301880"/>
    <lineage>
        <taxon>Eukaryota</taxon>
        <taxon>Viridiplantae</taxon>
        <taxon>Streptophyta</taxon>
        <taxon>Embryophyta</taxon>
        <taxon>Tracheophyta</taxon>
        <taxon>Spermatophyta</taxon>
        <taxon>Magnoliopsida</taxon>
        <taxon>eudicotyledons</taxon>
        <taxon>Gunneridae</taxon>
        <taxon>Pentapetalae</taxon>
        <taxon>asterids</taxon>
        <taxon>campanulids</taxon>
        <taxon>Asterales</taxon>
        <taxon>Asteraceae</taxon>
        <taxon>Asteroideae</taxon>
        <taxon>Anthemideae</taxon>
        <taxon>Anthemidinae</taxon>
        <taxon>Tanacetum</taxon>
    </lineage>
</organism>